<name>J0WWA1_AURST</name>
<feature type="repeat" description="ANK" evidence="3">
    <location>
        <begin position="8"/>
        <end position="40"/>
    </location>
</feature>
<feature type="compositionally biased region" description="Polar residues" evidence="4">
    <location>
        <begin position="807"/>
        <end position="818"/>
    </location>
</feature>
<keyword evidence="6" id="KW-1185">Reference proteome</keyword>
<feature type="compositionally biased region" description="Pro residues" evidence="4">
    <location>
        <begin position="765"/>
        <end position="775"/>
    </location>
</feature>
<dbReference type="InterPro" id="IPR036770">
    <property type="entry name" value="Ankyrin_rpt-contain_sf"/>
</dbReference>
<dbReference type="PROSITE" id="PS50088">
    <property type="entry name" value="ANK_REPEAT"/>
    <property type="match status" value="3"/>
</dbReference>
<evidence type="ECO:0000313" key="6">
    <source>
        <dbReference type="Proteomes" id="UP000006514"/>
    </source>
</evidence>
<dbReference type="eggNOG" id="KOG0504">
    <property type="taxonomic scope" value="Eukaryota"/>
</dbReference>
<dbReference type="KEGG" id="adl:AURDEDRAFT_116695"/>
<reference evidence="6" key="1">
    <citation type="journal article" date="2012" name="Science">
        <title>The Paleozoic origin of enzymatic lignin decomposition reconstructed from 31 fungal genomes.</title>
        <authorList>
            <person name="Floudas D."/>
            <person name="Binder M."/>
            <person name="Riley R."/>
            <person name="Barry K."/>
            <person name="Blanchette R.A."/>
            <person name="Henrissat B."/>
            <person name="Martinez A.T."/>
            <person name="Otillar R."/>
            <person name="Spatafora J.W."/>
            <person name="Yadav J.S."/>
            <person name="Aerts A."/>
            <person name="Benoit I."/>
            <person name="Boyd A."/>
            <person name="Carlson A."/>
            <person name="Copeland A."/>
            <person name="Coutinho P.M."/>
            <person name="de Vries R.P."/>
            <person name="Ferreira P."/>
            <person name="Findley K."/>
            <person name="Foster B."/>
            <person name="Gaskell J."/>
            <person name="Glotzer D."/>
            <person name="Gorecki P."/>
            <person name="Heitman J."/>
            <person name="Hesse C."/>
            <person name="Hori C."/>
            <person name="Igarashi K."/>
            <person name="Jurgens J.A."/>
            <person name="Kallen N."/>
            <person name="Kersten P."/>
            <person name="Kohler A."/>
            <person name="Kuees U."/>
            <person name="Kumar T.K.A."/>
            <person name="Kuo A."/>
            <person name="LaButti K."/>
            <person name="Larrondo L.F."/>
            <person name="Lindquist E."/>
            <person name="Ling A."/>
            <person name="Lombard V."/>
            <person name="Lucas S."/>
            <person name="Lundell T."/>
            <person name="Martin R."/>
            <person name="McLaughlin D.J."/>
            <person name="Morgenstern I."/>
            <person name="Morin E."/>
            <person name="Murat C."/>
            <person name="Nagy L.G."/>
            <person name="Nolan M."/>
            <person name="Ohm R.A."/>
            <person name="Patyshakuliyeva A."/>
            <person name="Rokas A."/>
            <person name="Ruiz-Duenas F.J."/>
            <person name="Sabat G."/>
            <person name="Salamov A."/>
            <person name="Samejima M."/>
            <person name="Schmutz J."/>
            <person name="Slot J.C."/>
            <person name="St John F."/>
            <person name="Stenlid J."/>
            <person name="Sun H."/>
            <person name="Sun S."/>
            <person name="Syed K."/>
            <person name="Tsang A."/>
            <person name="Wiebenga A."/>
            <person name="Young D."/>
            <person name="Pisabarro A."/>
            <person name="Eastwood D.C."/>
            <person name="Martin F."/>
            <person name="Cullen D."/>
            <person name="Grigoriev I.V."/>
            <person name="Hibbett D.S."/>
        </authorList>
    </citation>
    <scope>NUCLEOTIDE SEQUENCE [LARGE SCALE GENOMIC DNA]</scope>
    <source>
        <strain evidence="6">TFB10046</strain>
    </source>
</reference>
<organism evidence="5 6">
    <name type="scientific">Auricularia subglabra (strain TFB-10046 / SS5)</name>
    <name type="common">White-rot fungus</name>
    <name type="synonym">Auricularia delicata (strain TFB10046)</name>
    <dbReference type="NCBI Taxonomy" id="717982"/>
    <lineage>
        <taxon>Eukaryota</taxon>
        <taxon>Fungi</taxon>
        <taxon>Dikarya</taxon>
        <taxon>Basidiomycota</taxon>
        <taxon>Agaricomycotina</taxon>
        <taxon>Agaricomycetes</taxon>
        <taxon>Auriculariales</taxon>
        <taxon>Auriculariaceae</taxon>
        <taxon>Auricularia</taxon>
    </lineage>
</organism>
<dbReference type="Proteomes" id="UP000006514">
    <property type="component" value="Unassembled WGS sequence"/>
</dbReference>
<sequence length="891" mass="94120">MHATTIHAATAALHQAAVRGDERAVLRALGAGADVNAPDERGRSVLWLALLGDSDIEKAAETGNTGPEDAARVAVLGALLRAPDISLMTLNAANVVTPLALAAWLNRPKSVLAILRDSDGAAAVDCMDAGGATPLMYAARDGSVDVARILLGHGARADLCDTNDRSVCHHALGSPQILWMCELALRRQRFRSYARKLKLIASTSSTSGPGTVTPTSAAAQLQALIAASLPPDALSHTPPSASRLNPRALETTNRSVVDAVKLGNADVLHTLLFPPHGSLASPILLNLPDAFGLTPFQHAVSVDEPKPEVIDALYRAGADTTLPASDGTGRLALHLFARHAHDAPGMYQLAIHLVHELRCSLAAQDARGETPLHVAAEYGLSGEVLLALLDCDVDGAVRDMPNSRGLIPREVAQPQFAALFAPEGRSESALTVRERPASFGYAYPALASTLSLSTASSIPRRPSAPDPALAMSREEAAKAARFVSAVLGGAVDMASEEHRNTLGDASRLALALVSSWGARLDKAIDEAAILRASRGRAMSLLGKARDAHKERAAELESTRKAEKDAAKVKKKTSFFAGMRRGGQKAVISTKSAPDLRTQGQQQQQSLVGVIRGMMRGRGMTLASSPSKGSMVATISEEPRSPTGSMFRSPTSPTSPGSPWMSPMSPTSPTGSFIAPWNVEPNHNALLTPDESVVRGAPRLFARIDGDMKTLDAALAELDHLISRAHHSIRSADASIDHAIAQREEEALDAWFTAALDRSEHDFEKPLPPPPTPPKSQSPILYQQSNHGRNSSISSSARSRSRSFSRSVTVASTAPTSLPGSPVAAQGSFPHRRHTKLPSLDGLVTVASDGLPALLAATAAQLDTVEHEVERLATWTRVARETVKAARRAFAA</sequence>
<dbReference type="PANTHER" id="PTHR24123:SF33">
    <property type="entry name" value="PROTEIN HOS4"/>
    <property type="match status" value="1"/>
</dbReference>
<dbReference type="InterPro" id="IPR002110">
    <property type="entry name" value="Ankyrin_rpt"/>
</dbReference>
<feature type="repeat" description="ANK" evidence="3">
    <location>
        <begin position="130"/>
        <end position="162"/>
    </location>
</feature>
<evidence type="ECO:0000256" key="4">
    <source>
        <dbReference type="SAM" id="MobiDB-lite"/>
    </source>
</evidence>
<feature type="region of interest" description="Disordered" evidence="4">
    <location>
        <begin position="620"/>
        <end position="665"/>
    </location>
</feature>
<gene>
    <name evidence="5" type="ORF">AURDEDRAFT_116695</name>
</gene>
<accession>J0WWA1</accession>
<evidence type="ECO:0000313" key="5">
    <source>
        <dbReference type="EMBL" id="EJD37703.1"/>
    </source>
</evidence>
<evidence type="ECO:0000256" key="3">
    <source>
        <dbReference type="PROSITE-ProRule" id="PRU00023"/>
    </source>
</evidence>
<protein>
    <submittedName>
        <fullName evidence="5">Ankyrin</fullName>
    </submittedName>
</protein>
<dbReference type="Gene3D" id="1.25.40.20">
    <property type="entry name" value="Ankyrin repeat-containing domain"/>
    <property type="match status" value="2"/>
</dbReference>
<dbReference type="AlphaFoldDB" id="J0WWA1"/>
<dbReference type="PANTHER" id="PTHR24123">
    <property type="entry name" value="ANKYRIN REPEAT-CONTAINING"/>
    <property type="match status" value="1"/>
</dbReference>
<dbReference type="OrthoDB" id="539213at2759"/>
<proteinExistence type="predicted"/>
<keyword evidence="1" id="KW-0677">Repeat</keyword>
<dbReference type="EMBL" id="JH687836">
    <property type="protein sequence ID" value="EJD37703.1"/>
    <property type="molecule type" value="Genomic_DNA"/>
</dbReference>
<feature type="compositionally biased region" description="Low complexity" evidence="4">
    <location>
        <begin position="648"/>
        <end position="665"/>
    </location>
</feature>
<feature type="compositionally biased region" description="Low complexity" evidence="4">
    <location>
        <begin position="788"/>
        <end position="806"/>
    </location>
</feature>
<dbReference type="SMART" id="SM00248">
    <property type="entry name" value="ANK"/>
    <property type="match status" value="5"/>
</dbReference>
<dbReference type="PROSITE" id="PS50297">
    <property type="entry name" value="ANK_REP_REGION"/>
    <property type="match status" value="2"/>
</dbReference>
<feature type="region of interest" description="Disordered" evidence="4">
    <location>
        <begin position="760"/>
        <end position="830"/>
    </location>
</feature>
<dbReference type="InterPro" id="IPR051165">
    <property type="entry name" value="Multifunctional_ANK_Repeat"/>
</dbReference>
<dbReference type="SUPFAM" id="SSF48403">
    <property type="entry name" value="Ankyrin repeat"/>
    <property type="match status" value="2"/>
</dbReference>
<feature type="compositionally biased region" description="Polar residues" evidence="4">
    <location>
        <begin position="776"/>
        <end position="787"/>
    </location>
</feature>
<evidence type="ECO:0000256" key="1">
    <source>
        <dbReference type="ARBA" id="ARBA00022737"/>
    </source>
</evidence>
<keyword evidence="2 3" id="KW-0040">ANK repeat</keyword>
<dbReference type="InParanoid" id="J0WWA1"/>
<feature type="repeat" description="ANK" evidence="3">
    <location>
        <begin position="367"/>
        <end position="400"/>
    </location>
</feature>
<evidence type="ECO:0000256" key="2">
    <source>
        <dbReference type="ARBA" id="ARBA00023043"/>
    </source>
</evidence>
<dbReference type="Pfam" id="PF12796">
    <property type="entry name" value="Ank_2"/>
    <property type="match status" value="1"/>
</dbReference>